<comment type="caution">
    <text evidence="1">The sequence shown here is derived from an EMBL/GenBank/DDBJ whole genome shotgun (WGS) entry which is preliminary data.</text>
</comment>
<accession>A0A699QU54</accession>
<protein>
    <submittedName>
        <fullName evidence="1">Uncharacterized protein</fullName>
    </submittedName>
</protein>
<dbReference type="EMBL" id="BKCJ011032267">
    <property type="protein sequence ID" value="GFC71182.1"/>
    <property type="molecule type" value="Genomic_DNA"/>
</dbReference>
<gene>
    <name evidence="1" type="ORF">Tci_843152</name>
</gene>
<organism evidence="1">
    <name type="scientific">Tanacetum cinerariifolium</name>
    <name type="common">Dalmatian daisy</name>
    <name type="synonym">Chrysanthemum cinerariifolium</name>
    <dbReference type="NCBI Taxonomy" id="118510"/>
    <lineage>
        <taxon>Eukaryota</taxon>
        <taxon>Viridiplantae</taxon>
        <taxon>Streptophyta</taxon>
        <taxon>Embryophyta</taxon>
        <taxon>Tracheophyta</taxon>
        <taxon>Spermatophyta</taxon>
        <taxon>Magnoliopsida</taxon>
        <taxon>eudicotyledons</taxon>
        <taxon>Gunneridae</taxon>
        <taxon>Pentapetalae</taxon>
        <taxon>asterids</taxon>
        <taxon>campanulids</taxon>
        <taxon>Asterales</taxon>
        <taxon>Asteraceae</taxon>
        <taxon>Asteroideae</taxon>
        <taxon>Anthemideae</taxon>
        <taxon>Anthemidinae</taxon>
        <taxon>Tanacetum</taxon>
    </lineage>
</organism>
<name>A0A699QU54_TANCI</name>
<sequence>MSTNEIRGVCHAGFGQGHMGRSGRGHGYYSSVCVCAQESWGEGMGYLAGKLGTGTVWFVIRFRVLSQLVLE</sequence>
<dbReference type="AlphaFoldDB" id="A0A699QU54"/>
<reference evidence="1" key="1">
    <citation type="journal article" date="2019" name="Sci. Rep.">
        <title>Draft genome of Tanacetum cinerariifolium, the natural source of mosquito coil.</title>
        <authorList>
            <person name="Yamashiro T."/>
            <person name="Shiraishi A."/>
            <person name="Satake H."/>
            <person name="Nakayama K."/>
        </authorList>
    </citation>
    <scope>NUCLEOTIDE SEQUENCE</scope>
</reference>
<evidence type="ECO:0000313" key="1">
    <source>
        <dbReference type="EMBL" id="GFC71182.1"/>
    </source>
</evidence>
<proteinExistence type="predicted"/>
<feature type="non-terminal residue" evidence="1">
    <location>
        <position position="71"/>
    </location>
</feature>